<evidence type="ECO:0000256" key="1">
    <source>
        <dbReference type="SAM" id="MobiDB-lite"/>
    </source>
</evidence>
<evidence type="ECO:0000313" key="2">
    <source>
        <dbReference type="EMBL" id="PSR88713.1"/>
    </source>
</evidence>
<dbReference type="InParanoid" id="A0A2T3AAH3"/>
<feature type="compositionally biased region" description="Polar residues" evidence="1">
    <location>
        <begin position="163"/>
        <end position="188"/>
    </location>
</feature>
<feature type="region of interest" description="Disordered" evidence="1">
    <location>
        <begin position="159"/>
        <end position="188"/>
    </location>
</feature>
<organism evidence="2 3">
    <name type="scientific">Coniella lustricola</name>
    <dbReference type="NCBI Taxonomy" id="2025994"/>
    <lineage>
        <taxon>Eukaryota</taxon>
        <taxon>Fungi</taxon>
        <taxon>Dikarya</taxon>
        <taxon>Ascomycota</taxon>
        <taxon>Pezizomycotina</taxon>
        <taxon>Sordariomycetes</taxon>
        <taxon>Sordariomycetidae</taxon>
        <taxon>Diaporthales</taxon>
        <taxon>Schizoparmaceae</taxon>
        <taxon>Coniella</taxon>
    </lineage>
</organism>
<dbReference type="EMBL" id="KZ678425">
    <property type="protein sequence ID" value="PSR88713.1"/>
    <property type="molecule type" value="Genomic_DNA"/>
</dbReference>
<reference evidence="2 3" key="1">
    <citation type="journal article" date="2018" name="Mycol. Prog.">
        <title>Coniella lustricola, a new species from submerged detritus.</title>
        <authorList>
            <person name="Raudabaugh D.B."/>
            <person name="Iturriaga T."/>
            <person name="Carver A."/>
            <person name="Mondo S."/>
            <person name="Pangilinan J."/>
            <person name="Lipzen A."/>
            <person name="He G."/>
            <person name="Amirebrahimi M."/>
            <person name="Grigoriev I.V."/>
            <person name="Miller A.N."/>
        </authorList>
    </citation>
    <scope>NUCLEOTIDE SEQUENCE [LARGE SCALE GENOMIC DNA]</scope>
    <source>
        <strain evidence="2 3">B22-T-1</strain>
    </source>
</reference>
<gene>
    <name evidence="2" type="ORF">BD289DRAFT_481995</name>
</gene>
<dbReference type="Proteomes" id="UP000241462">
    <property type="component" value="Unassembled WGS sequence"/>
</dbReference>
<sequence length="188" mass="20893">MRAREVVLFLSQPTKNASQESADRAKVQPAVIAAIGEIPYGLATLRKLAQSLLRNPNQVLPPILSAFFDNKSQGRLPVTKYRTDKMYGGVAGLPGGDYGSWRRDSRGHWVRMFADRPNSWDHETSFLDYEIDKDQEESTDDPQAVVLAIIQDSSSALVPDPATTVTSSPSHYSSNTANTAQHHYYQQQ</sequence>
<name>A0A2T3AAH3_9PEZI</name>
<proteinExistence type="predicted"/>
<keyword evidence="3" id="KW-1185">Reference proteome</keyword>
<evidence type="ECO:0000313" key="3">
    <source>
        <dbReference type="Proteomes" id="UP000241462"/>
    </source>
</evidence>
<dbReference type="AlphaFoldDB" id="A0A2T3AAH3"/>
<accession>A0A2T3AAH3</accession>
<protein>
    <submittedName>
        <fullName evidence="2">Uncharacterized protein</fullName>
    </submittedName>
</protein>